<dbReference type="InterPro" id="IPR036259">
    <property type="entry name" value="MFS_trans_sf"/>
</dbReference>
<feature type="transmembrane region" description="Helical" evidence="2">
    <location>
        <begin position="80"/>
        <end position="107"/>
    </location>
</feature>
<dbReference type="GO" id="GO:0008028">
    <property type="term" value="F:monocarboxylic acid transmembrane transporter activity"/>
    <property type="evidence" value="ECO:0007669"/>
    <property type="project" value="TreeGrafter"/>
</dbReference>
<name>A0A8B7Z9R9_ACAPL</name>
<dbReference type="AlphaFoldDB" id="A0A8B7Z9R9"/>
<dbReference type="InterPro" id="IPR011701">
    <property type="entry name" value="MFS"/>
</dbReference>
<dbReference type="OrthoDB" id="6509908at2759"/>
<protein>
    <submittedName>
        <fullName evidence="4">Monocarboxylate transporter 10-like</fullName>
    </submittedName>
</protein>
<keyword evidence="2" id="KW-1133">Transmembrane helix</keyword>
<dbReference type="KEGG" id="aplc:110985180"/>
<dbReference type="PANTHER" id="PTHR11360">
    <property type="entry name" value="MONOCARBOXYLATE TRANSPORTER"/>
    <property type="match status" value="1"/>
</dbReference>
<reference evidence="4" key="1">
    <citation type="submission" date="2025-08" db="UniProtKB">
        <authorList>
            <consortium name="RefSeq"/>
        </authorList>
    </citation>
    <scope>IDENTIFICATION</scope>
</reference>
<keyword evidence="3" id="KW-1185">Reference proteome</keyword>
<keyword evidence="2" id="KW-0812">Transmembrane</keyword>
<feature type="transmembrane region" description="Helical" evidence="2">
    <location>
        <begin position="12"/>
        <end position="33"/>
    </location>
</feature>
<dbReference type="RefSeq" id="XP_022101712.1">
    <property type="nucleotide sequence ID" value="XM_022246020.1"/>
</dbReference>
<feature type="transmembrane region" description="Helical" evidence="2">
    <location>
        <begin position="140"/>
        <end position="159"/>
    </location>
</feature>
<dbReference type="Gene3D" id="1.20.1250.20">
    <property type="entry name" value="MFS general substrate transporter like domains"/>
    <property type="match status" value="1"/>
</dbReference>
<organism evidence="3 4">
    <name type="scientific">Acanthaster planci</name>
    <name type="common">Crown-of-thorns starfish</name>
    <dbReference type="NCBI Taxonomy" id="133434"/>
    <lineage>
        <taxon>Eukaryota</taxon>
        <taxon>Metazoa</taxon>
        <taxon>Echinodermata</taxon>
        <taxon>Eleutherozoa</taxon>
        <taxon>Asterozoa</taxon>
        <taxon>Asteroidea</taxon>
        <taxon>Valvatacea</taxon>
        <taxon>Valvatida</taxon>
        <taxon>Acanthasteridae</taxon>
        <taxon>Acanthaster</taxon>
    </lineage>
</organism>
<gene>
    <name evidence="4" type="primary">LOC110985180</name>
</gene>
<feature type="compositionally biased region" description="Basic and acidic residues" evidence="1">
    <location>
        <begin position="221"/>
        <end position="239"/>
    </location>
</feature>
<accession>A0A8B7Z9R9</accession>
<feature type="transmembrane region" description="Helical" evidence="2">
    <location>
        <begin position="331"/>
        <end position="351"/>
    </location>
</feature>
<feature type="region of interest" description="Disordered" evidence="1">
    <location>
        <begin position="221"/>
        <end position="246"/>
    </location>
</feature>
<dbReference type="GeneID" id="110985180"/>
<dbReference type="PANTHER" id="PTHR11360:SF172">
    <property type="entry name" value="MAJOR FACILITATOR SUPERFAMILY (MFS) PROFILE DOMAIN-CONTAINING PROTEIN"/>
    <property type="match status" value="1"/>
</dbReference>
<evidence type="ECO:0000256" key="1">
    <source>
        <dbReference type="SAM" id="MobiDB-lite"/>
    </source>
</evidence>
<sequence>MACCHLRCWWWRWVVTLAAFNMIFLTLGIQYNYSILYLSLQAEFHSGSAVTGWIGSLSTALSCLCSPLTVLLGRKLSRRAVVSLGVVLFCAGLLTTSFVPAIGYAYLTFGVLCGVGTNLTSHSSIALVLEWFLRKNFSRASVFTVLGSTCGMLVFSPVMTASITRYGWRKALRILSGGILGAGLASSVFLTNPPTEDYAAAPDKSPERKLNLQSMVPMKTDPEGGIKETAGESMDHEANTNEENTEAGGNYIAKPGILVLIKSTEVWLWSVGIVFAFLGWTFFNINFASFMEGLDFNSQQISSCIMIFASGEILGKMSIGVVGDHMPFMHVYWIFTSCVFGTVLLGSLVIAKSYAAVAAVAFGSGVMRAGAYGPTFTACAQVFHKTFGVDTTMVLSIAPSGIGILISAPLSGKNRLSCNIEP</sequence>
<dbReference type="Pfam" id="PF07690">
    <property type="entry name" value="MFS_1"/>
    <property type="match status" value="1"/>
</dbReference>
<feature type="transmembrane region" description="Helical" evidence="2">
    <location>
        <begin position="171"/>
        <end position="190"/>
    </location>
</feature>
<dbReference type="InterPro" id="IPR050327">
    <property type="entry name" value="Proton-linked_MCT"/>
</dbReference>
<evidence type="ECO:0000256" key="2">
    <source>
        <dbReference type="SAM" id="Phobius"/>
    </source>
</evidence>
<feature type="transmembrane region" description="Helical" evidence="2">
    <location>
        <begin position="53"/>
        <end position="73"/>
    </location>
</feature>
<dbReference type="SUPFAM" id="SSF103473">
    <property type="entry name" value="MFS general substrate transporter"/>
    <property type="match status" value="1"/>
</dbReference>
<evidence type="ECO:0000313" key="4">
    <source>
        <dbReference type="RefSeq" id="XP_022101712.1"/>
    </source>
</evidence>
<feature type="transmembrane region" description="Helical" evidence="2">
    <location>
        <begin position="266"/>
        <end position="289"/>
    </location>
</feature>
<proteinExistence type="predicted"/>
<feature type="transmembrane region" description="Helical" evidence="2">
    <location>
        <begin position="301"/>
        <end position="319"/>
    </location>
</feature>
<evidence type="ECO:0000313" key="3">
    <source>
        <dbReference type="Proteomes" id="UP000694845"/>
    </source>
</evidence>
<dbReference type="Proteomes" id="UP000694845">
    <property type="component" value="Unplaced"/>
</dbReference>
<keyword evidence="2" id="KW-0472">Membrane</keyword>